<reference evidence="3" key="2">
    <citation type="submission" date="2025-08" db="UniProtKB">
        <authorList>
            <consortium name="RefSeq"/>
        </authorList>
    </citation>
    <scope>IDENTIFICATION</scope>
</reference>
<feature type="coiled-coil region" evidence="1">
    <location>
        <begin position="350"/>
        <end position="398"/>
    </location>
</feature>
<feature type="coiled-coil region" evidence="1">
    <location>
        <begin position="490"/>
        <end position="524"/>
    </location>
</feature>
<keyword evidence="2" id="KW-1185">Reference proteome</keyword>
<gene>
    <name evidence="3" type="primary">LOC105843784</name>
</gene>
<organism evidence="2 3">
    <name type="scientific">Hydra vulgaris</name>
    <name type="common">Hydra</name>
    <name type="synonym">Hydra attenuata</name>
    <dbReference type="NCBI Taxonomy" id="6087"/>
    <lineage>
        <taxon>Eukaryota</taxon>
        <taxon>Metazoa</taxon>
        <taxon>Cnidaria</taxon>
        <taxon>Hydrozoa</taxon>
        <taxon>Hydroidolina</taxon>
        <taxon>Anthoathecata</taxon>
        <taxon>Aplanulata</taxon>
        <taxon>Hydridae</taxon>
        <taxon>Hydra</taxon>
    </lineage>
</organism>
<feature type="coiled-coil region" evidence="1">
    <location>
        <begin position="259"/>
        <end position="317"/>
    </location>
</feature>
<dbReference type="GeneID" id="105843784"/>
<dbReference type="RefSeq" id="XP_065644245.1">
    <property type="nucleotide sequence ID" value="XM_065788173.1"/>
</dbReference>
<evidence type="ECO:0000256" key="1">
    <source>
        <dbReference type="SAM" id="Coils"/>
    </source>
</evidence>
<protein>
    <submittedName>
        <fullName evidence="3">Repetitive organellar protein</fullName>
    </submittedName>
</protein>
<reference evidence="2" key="1">
    <citation type="submission" date="2025-05" db="UniProtKB">
        <authorList>
            <consortium name="RefSeq"/>
        </authorList>
    </citation>
    <scope>NUCLEOTIDE SEQUENCE [LARGE SCALE GENOMIC DNA]</scope>
</reference>
<evidence type="ECO:0000313" key="2">
    <source>
        <dbReference type="Proteomes" id="UP001652625"/>
    </source>
</evidence>
<accession>A0ABM4B5X2</accession>
<dbReference type="Gene3D" id="1.20.5.340">
    <property type="match status" value="1"/>
</dbReference>
<name>A0ABM4B5X2_HYDVU</name>
<dbReference type="Proteomes" id="UP001652625">
    <property type="component" value="Chromosome 01"/>
</dbReference>
<evidence type="ECO:0000313" key="3">
    <source>
        <dbReference type="RefSeq" id="XP_065644245.1"/>
    </source>
</evidence>
<proteinExistence type="predicted"/>
<keyword evidence="1" id="KW-0175">Coiled coil</keyword>
<sequence>MKKIVFLNKYDELDSEIEAKHSEAAEESTESIYKLIETESLNSSRSAHSKSNNPFQIQDSKNLEENFVPLGLTDFDKFVENVSLKKNIRKASVPRQASFLNSKHFAMKRKPRVFGQNFKQFRNYVINSTHLLNLKQEERIDLTTKLSLAKNNVSGGFDSIMQQNSNTALKNIFKESANELIDDNEQRDSRSEKLKMLELQNIFKVAIHQRNEFQKEVFEMYKTISTLEINKRANDCKQNELVYELKIANQKVSDAEKHTAVAISRVQELESRLEKAEGKITKYGTKLSHSRDEVATLQCKIQELQKLNNEESDMKLQLLSKVNQAENSERLRREELLAMCEKNVENEKIINELQTRLTTLSDDNSNYQSQVLKLETTNDKLKEENQSLNLSYEEARNSLDYFKNLTEIQREKSKLMIGSTIALEAEVQEMHVELSKHKIEKEKLSVEINNLLKSLSQCRNLMKSYKEYGEKMKIEKRFAEEKILYFDNFKKVIESKKNLYNKENSDLNNEKNKTEQQISIENSKSDVAQKEFFKEDNDTLSNVSFISNASHEKSALTEIKDFTFKGDYTFSPFLKKDVKKNKVSSFSDLMKDNGIANALL</sequence>